<feature type="domain" description="Non-reducing end beta-L-arabinofuranosidase-like GH127 C-terminal" evidence="3">
    <location>
        <begin position="534"/>
        <end position="647"/>
    </location>
</feature>
<comment type="caution">
    <text evidence="4">The sequence shown here is derived from an EMBL/GenBank/DDBJ whole genome shotgun (WGS) entry which is preliminary data.</text>
</comment>
<name>A0ABV8SCV0_9BACL</name>
<dbReference type="InterPro" id="IPR008928">
    <property type="entry name" value="6-hairpin_glycosidase_sf"/>
</dbReference>
<dbReference type="Proteomes" id="UP001595755">
    <property type="component" value="Unassembled WGS sequence"/>
</dbReference>
<dbReference type="InterPro" id="IPR049049">
    <property type="entry name" value="Beta-AFase-like_GH127_C"/>
</dbReference>
<organism evidence="4 5">
    <name type="scientific">Cohnella boryungensis</name>
    <dbReference type="NCBI Taxonomy" id="768479"/>
    <lineage>
        <taxon>Bacteria</taxon>
        <taxon>Bacillati</taxon>
        <taxon>Bacillota</taxon>
        <taxon>Bacilli</taxon>
        <taxon>Bacillales</taxon>
        <taxon>Paenibacillaceae</taxon>
        <taxon>Cohnella</taxon>
    </lineage>
</organism>
<dbReference type="RefSeq" id="WP_204606290.1">
    <property type="nucleotide sequence ID" value="NZ_JBHSED010000035.1"/>
</dbReference>
<proteinExistence type="predicted"/>
<dbReference type="GO" id="GO:0016787">
    <property type="term" value="F:hydrolase activity"/>
    <property type="evidence" value="ECO:0007669"/>
    <property type="project" value="UniProtKB-KW"/>
</dbReference>
<keyword evidence="5" id="KW-1185">Reference proteome</keyword>
<evidence type="ECO:0000259" key="2">
    <source>
        <dbReference type="Pfam" id="PF20736"/>
    </source>
</evidence>
<accession>A0ABV8SCV0</accession>
<dbReference type="PANTHER" id="PTHR43465">
    <property type="entry name" value="DUF1680 DOMAIN PROTEIN (AFU_ORTHOLOGUE AFUA_1G08910)"/>
    <property type="match status" value="1"/>
</dbReference>
<feature type="domain" description="Non-reducing end beta-L-arabinofuranosidase-like GH127 middle" evidence="2">
    <location>
        <begin position="436"/>
        <end position="532"/>
    </location>
</feature>
<evidence type="ECO:0000259" key="3">
    <source>
        <dbReference type="Pfam" id="PF20737"/>
    </source>
</evidence>
<dbReference type="InterPro" id="IPR049174">
    <property type="entry name" value="Beta-AFase-like"/>
</dbReference>
<dbReference type="PANTHER" id="PTHR43465:SF2">
    <property type="entry name" value="DUF1680 DOMAIN PROTEIN (AFU_ORTHOLOGUE AFUA_1G08910)"/>
    <property type="match status" value="1"/>
</dbReference>
<feature type="domain" description="Non-reducing end beta-L-arabinofuranosidase-like GH127 catalytic" evidence="1">
    <location>
        <begin position="12"/>
        <end position="425"/>
    </location>
</feature>
<protein>
    <submittedName>
        <fullName evidence="4">Glycoside hydrolase family 127 protein</fullName>
    </submittedName>
</protein>
<sequence length="651" mass="72941">MLRKMNAVPIAQVRLQDSFWSPRQQLVKDVVIPYQWEALNDRVPGAEPSGTIANFKAAAGELDAAHHGFVFQDSDLAKWLETVGFVLQQGRDEALEQLADEAIDLMGRAQQSDGYLDTYYQLQKPGKQWTNVRDDHEMYNAGHFMEAAVAYYEATGKPKVLDILCRFADHIGEVFGPGEGQKPGYCGHPEIELALVKLYRLTGKESYLATSKFFVEERGREPQYFNIELEERKAAGYTERVETRKQSYFQAHAPIREQHSAEGHAVRAVYLFAGATDIADEYEDESLMAAVRTLWNNTVKRRMYVTGGIGSSDAYEAFSFDYDLPNERAYAETCAAIGLFNWGHRLLQIEGRAEYADTMERTLYNGLLSGISLDGRSYFYVNPLEVWPVISGKRDDIPGATLRRQPWFGCACCPPNIARLLASLGGYAYSFADDELYVNLYIGSEVVQAVGGSRVALTQSTQYPWEGAVGISVRTDKATEFTLALRSPGWCRDFAVKVNGEPLDAASLTKNGYVKIRRTWNDGDVVEVDMAMPVELIRAHPELREAAGKVAVQRGPVVYCLEEADNGSNLRDVQLSSDASFQGRFEPKLLGGVYALNTGDGWRTEPSAVTEDLYAAKRYGKTPAALRFIPYYAWANRSEGEMTVWVRERER</sequence>
<dbReference type="InterPro" id="IPR012878">
    <property type="entry name" value="Beta-AFase-like_GH127_cat"/>
</dbReference>
<dbReference type="EMBL" id="JBHSED010000035">
    <property type="protein sequence ID" value="MFC4305136.1"/>
    <property type="molecule type" value="Genomic_DNA"/>
</dbReference>
<dbReference type="Pfam" id="PF20737">
    <property type="entry name" value="Glyco_hydro127C"/>
    <property type="match status" value="1"/>
</dbReference>
<gene>
    <name evidence="4" type="ORF">ACFO1S_17010</name>
</gene>
<evidence type="ECO:0000313" key="5">
    <source>
        <dbReference type="Proteomes" id="UP001595755"/>
    </source>
</evidence>
<reference evidence="5" key="1">
    <citation type="journal article" date="2019" name="Int. J. Syst. Evol. Microbiol.">
        <title>The Global Catalogue of Microorganisms (GCM) 10K type strain sequencing project: providing services to taxonomists for standard genome sequencing and annotation.</title>
        <authorList>
            <consortium name="The Broad Institute Genomics Platform"/>
            <consortium name="The Broad Institute Genome Sequencing Center for Infectious Disease"/>
            <person name="Wu L."/>
            <person name="Ma J."/>
        </authorList>
    </citation>
    <scope>NUCLEOTIDE SEQUENCE [LARGE SCALE GENOMIC DNA]</scope>
    <source>
        <strain evidence="5">CGMCC 4.1641</strain>
    </source>
</reference>
<dbReference type="SUPFAM" id="SSF48208">
    <property type="entry name" value="Six-hairpin glycosidases"/>
    <property type="match status" value="1"/>
</dbReference>
<dbReference type="Pfam" id="PF20736">
    <property type="entry name" value="Glyco_hydro127M"/>
    <property type="match status" value="1"/>
</dbReference>
<keyword evidence="4" id="KW-0378">Hydrolase</keyword>
<dbReference type="Pfam" id="PF07944">
    <property type="entry name" value="Beta-AFase-like_GH127_cat"/>
    <property type="match status" value="1"/>
</dbReference>
<evidence type="ECO:0000259" key="1">
    <source>
        <dbReference type="Pfam" id="PF07944"/>
    </source>
</evidence>
<dbReference type="InterPro" id="IPR049046">
    <property type="entry name" value="Beta-AFase-like_GH127_middle"/>
</dbReference>
<evidence type="ECO:0000313" key="4">
    <source>
        <dbReference type="EMBL" id="MFC4305136.1"/>
    </source>
</evidence>